<evidence type="ECO:0000313" key="1">
    <source>
        <dbReference type="EMBL" id="CEK64243.1"/>
    </source>
</evidence>
<protein>
    <submittedName>
        <fullName evidence="1">Uncharacterized protein</fullName>
    </submittedName>
</protein>
<name>A0A0B6Z6T2_9EUPU</name>
<reference evidence="1" key="1">
    <citation type="submission" date="2014-12" db="EMBL/GenBank/DDBJ databases">
        <title>Insight into the proteome of Arion vulgaris.</title>
        <authorList>
            <person name="Aradska J."/>
            <person name="Bulat T."/>
            <person name="Smidak R."/>
            <person name="Sarate P."/>
            <person name="Gangsoo J."/>
            <person name="Sialana F."/>
            <person name="Bilban M."/>
            <person name="Lubec G."/>
        </authorList>
    </citation>
    <scope>NUCLEOTIDE SEQUENCE</scope>
    <source>
        <tissue evidence="1">Skin</tissue>
    </source>
</reference>
<feature type="non-terminal residue" evidence="1">
    <location>
        <position position="1"/>
    </location>
</feature>
<accession>A0A0B6Z6T2</accession>
<dbReference type="AlphaFoldDB" id="A0A0B6Z6T2"/>
<organism evidence="1">
    <name type="scientific">Arion vulgaris</name>
    <dbReference type="NCBI Taxonomy" id="1028688"/>
    <lineage>
        <taxon>Eukaryota</taxon>
        <taxon>Metazoa</taxon>
        <taxon>Spiralia</taxon>
        <taxon>Lophotrochozoa</taxon>
        <taxon>Mollusca</taxon>
        <taxon>Gastropoda</taxon>
        <taxon>Heterobranchia</taxon>
        <taxon>Euthyneura</taxon>
        <taxon>Panpulmonata</taxon>
        <taxon>Eupulmonata</taxon>
        <taxon>Stylommatophora</taxon>
        <taxon>Helicina</taxon>
        <taxon>Arionoidea</taxon>
        <taxon>Arionidae</taxon>
        <taxon>Arion</taxon>
    </lineage>
</organism>
<proteinExistence type="predicted"/>
<dbReference type="EMBL" id="HACG01017378">
    <property type="protein sequence ID" value="CEK64243.1"/>
    <property type="molecule type" value="Transcribed_RNA"/>
</dbReference>
<sequence length="66" mass="7640">FKRTSPFFHHLFMLAVRDWLLQGDFPFLPSLLHVSSLRLVASRGPHTHTHPSLIVSYREKTLTGNK</sequence>
<gene>
    <name evidence="1" type="primary">ORF51093</name>
</gene>